<evidence type="ECO:0000313" key="8">
    <source>
        <dbReference type="EMBL" id="MBR7746304.1"/>
    </source>
</evidence>
<evidence type="ECO:0000256" key="6">
    <source>
        <dbReference type="SAM" id="Coils"/>
    </source>
</evidence>
<comment type="function">
    <text evidence="5">Modulates RecA activity.</text>
</comment>
<dbReference type="RefSeq" id="WP_212683651.1">
    <property type="nucleotide sequence ID" value="NZ_JAGSPM010000003.1"/>
</dbReference>
<keyword evidence="6" id="KW-0175">Coiled coil</keyword>
<feature type="domain" description="RecX third three-helical" evidence="7">
    <location>
        <begin position="101"/>
        <end position="143"/>
    </location>
</feature>
<dbReference type="Proteomes" id="UP000680158">
    <property type="component" value="Unassembled WGS sequence"/>
</dbReference>
<evidence type="ECO:0000256" key="3">
    <source>
        <dbReference type="ARBA" id="ARBA00018111"/>
    </source>
</evidence>
<proteinExistence type="inferred from homology"/>
<comment type="similarity">
    <text evidence="2 5">Belongs to the RecX family.</text>
</comment>
<organism evidence="8 9">
    <name type="scientific">Undibacterium baiyunense</name>
    <dbReference type="NCBI Taxonomy" id="2828731"/>
    <lineage>
        <taxon>Bacteria</taxon>
        <taxon>Pseudomonadati</taxon>
        <taxon>Pseudomonadota</taxon>
        <taxon>Betaproteobacteria</taxon>
        <taxon>Burkholderiales</taxon>
        <taxon>Oxalobacteraceae</taxon>
        <taxon>Undibacterium</taxon>
    </lineage>
</organism>
<dbReference type="HAMAP" id="MF_01114">
    <property type="entry name" value="RecX"/>
    <property type="match status" value="1"/>
</dbReference>
<dbReference type="NCBIfam" id="NF001055">
    <property type="entry name" value="PRK00117.2-5"/>
    <property type="match status" value="1"/>
</dbReference>
<dbReference type="AlphaFoldDB" id="A0A941DCR2"/>
<feature type="coiled-coil region" evidence="6">
    <location>
        <begin position="72"/>
        <end position="102"/>
    </location>
</feature>
<comment type="subcellular location">
    <subcellularLocation>
        <location evidence="1 5">Cytoplasm</location>
    </subcellularLocation>
</comment>
<accession>A0A941DCR2</accession>
<gene>
    <name evidence="5 8" type="primary">recX</name>
    <name evidence="8" type="ORF">KDM92_06890</name>
</gene>
<keyword evidence="9" id="KW-1185">Reference proteome</keyword>
<name>A0A941DCR2_9BURK</name>
<dbReference type="InterPro" id="IPR036388">
    <property type="entry name" value="WH-like_DNA-bd_sf"/>
</dbReference>
<evidence type="ECO:0000259" key="7">
    <source>
        <dbReference type="Pfam" id="PF21981"/>
    </source>
</evidence>
<dbReference type="InterPro" id="IPR003783">
    <property type="entry name" value="Regulatory_RecX"/>
</dbReference>
<comment type="caution">
    <text evidence="8">The sequence shown here is derived from an EMBL/GenBank/DDBJ whole genome shotgun (WGS) entry which is preliminary data.</text>
</comment>
<evidence type="ECO:0000256" key="5">
    <source>
        <dbReference type="HAMAP-Rule" id="MF_01114"/>
    </source>
</evidence>
<dbReference type="Pfam" id="PF21981">
    <property type="entry name" value="RecX_HTH3"/>
    <property type="match status" value="1"/>
</dbReference>
<dbReference type="EMBL" id="JAGSPM010000003">
    <property type="protein sequence ID" value="MBR7746304.1"/>
    <property type="molecule type" value="Genomic_DNA"/>
</dbReference>
<evidence type="ECO:0000256" key="2">
    <source>
        <dbReference type="ARBA" id="ARBA00009695"/>
    </source>
</evidence>
<dbReference type="InterPro" id="IPR053925">
    <property type="entry name" value="RecX_HTH_3rd"/>
</dbReference>
<dbReference type="GO" id="GO:0006282">
    <property type="term" value="P:regulation of DNA repair"/>
    <property type="evidence" value="ECO:0007669"/>
    <property type="project" value="UniProtKB-UniRule"/>
</dbReference>
<sequence>MLKPKLSLKGRALRYLSMREYSRIELARKLSAYAQDDDELNGLLNWLEESKFLSDQRFSEALVHKRQGRFGNQKILAELQSHQLNKEDLEEIKDDLEATESQRAVDVLWRKFSAPPADHREKAKQMQFLAQRGFSSRAINFALKQPRESFDE</sequence>
<reference evidence="8 9" key="1">
    <citation type="submission" date="2021-04" db="EMBL/GenBank/DDBJ databases">
        <title>novel species isolated from subtropical streams in China.</title>
        <authorList>
            <person name="Lu H."/>
        </authorList>
    </citation>
    <scope>NUCLEOTIDE SEQUENCE [LARGE SCALE GENOMIC DNA]</scope>
    <source>
        <strain evidence="8 9">BYS107W</strain>
    </source>
</reference>
<dbReference type="GO" id="GO:0005737">
    <property type="term" value="C:cytoplasm"/>
    <property type="evidence" value="ECO:0007669"/>
    <property type="project" value="UniProtKB-SubCell"/>
</dbReference>
<dbReference type="PANTHER" id="PTHR33602">
    <property type="entry name" value="REGULATORY PROTEIN RECX FAMILY PROTEIN"/>
    <property type="match status" value="1"/>
</dbReference>
<evidence type="ECO:0000256" key="1">
    <source>
        <dbReference type="ARBA" id="ARBA00004496"/>
    </source>
</evidence>
<evidence type="ECO:0000313" key="9">
    <source>
        <dbReference type="Proteomes" id="UP000680158"/>
    </source>
</evidence>
<keyword evidence="4 5" id="KW-0963">Cytoplasm</keyword>
<evidence type="ECO:0000256" key="4">
    <source>
        <dbReference type="ARBA" id="ARBA00022490"/>
    </source>
</evidence>
<dbReference type="PANTHER" id="PTHR33602:SF1">
    <property type="entry name" value="REGULATORY PROTEIN RECX FAMILY PROTEIN"/>
    <property type="match status" value="1"/>
</dbReference>
<dbReference type="Gene3D" id="1.10.10.10">
    <property type="entry name" value="Winged helix-like DNA-binding domain superfamily/Winged helix DNA-binding domain"/>
    <property type="match status" value="3"/>
</dbReference>
<protein>
    <recommendedName>
        <fullName evidence="3 5">Regulatory protein RecX</fullName>
    </recommendedName>
</protein>